<dbReference type="STRING" id="1249101.BST21_12450"/>
<dbReference type="RefSeq" id="WP_067225149.1">
    <property type="nucleotide sequence ID" value="NZ_AP022591.1"/>
</dbReference>
<evidence type="ECO:0000256" key="3">
    <source>
        <dbReference type="ARBA" id="ARBA00023136"/>
    </source>
</evidence>
<evidence type="ECO:0000313" key="6">
    <source>
        <dbReference type="EMBL" id="BBY42438.1"/>
    </source>
</evidence>
<evidence type="ECO:0000313" key="7">
    <source>
        <dbReference type="Proteomes" id="UP000466431"/>
    </source>
</evidence>
<keyword evidence="3" id="KW-0472">Membrane</keyword>
<sequence length="139" mass="14127">MDNRLVAAAAVILVAGAAGCSSPPAALGGTTAKVTINGKSTGGPHAVRCTQTGWMWTIETPDDAKGFTATINTGDVVTAESVTFQDFDGFSGNFWKGNVGEAEVKGKGGKYTITGSADGSFTDNPSNAVTATFRIEADC</sequence>
<dbReference type="AlphaFoldDB" id="A0A1X0BUG8"/>
<evidence type="ECO:0000256" key="2">
    <source>
        <dbReference type="ARBA" id="ARBA00022729"/>
    </source>
</evidence>
<dbReference type="Pfam" id="PF05481">
    <property type="entry name" value="Myco_19_kDa"/>
    <property type="match status" value="1"/>
</dbReference>
<dbReference type="PROSITE" id="PS51257">
    <property type="entry name" value="PROKAR_LIPOPROTEIN"/>
    <property type="match status" value="1"/>
</dbReference>
<dbReference type="InterPro" id="IPR008691">
    <property type="entry name" value="LpqH"/>
</dbReference>
<dbReference type="OrthoDB" id="4625500at2"/>
<keyword evidence="5" id="KW-0449">Lipoprotein</keyword>
<evidence type="ECO:0000256" key="4">
    <source>
        <dbReference type="ARBA" id="ARBA00023139"/>
    </source>
</evidence>
<keyword evidence="4" id="KW-0564">Palmitate</keyword>
<gene>
    <name evidence="6" type="ORF">MCEL_07330</name>
</gene>
<dbReference type="GO" id="GO:0016020">
    <property type="term" value="C:membrane"/>
    <property type="evidence" value="ECO:0007669"/>
    <property type="project" value="InterPro"/>
</dbReference>
<accession>A0A1X0BUG8</accession>
<dbReference type="EMBL" id="AP022591">
    <property type="protein sequence ID" value="BBY42438.1"/>
    <property type="molecule type" value="Genomic_DNA"/>
</dbReference>
<dbReference type="KEGG" id="mcee:MCEL_07330"/>
<keyword evidence="1" id="KW-1003">Cell membrane</keyword>
<keyword evidence="7" id="KW-1185">Reference proteome</keyword>
<proteinExistence type="predicted"/>
<reference evidence="6 7" key="1">
    <citation type="journal article" date="2019" name="Emerg. Microbes Infect.">
        <title>Comprehensive subspecies identification of 175 nontuberculous mycobacteria species based on 7547 genomic profiles.</title>
        <authorList>
            <person name="Matsumoto Y."/>
            <person name="Kinjo T."/>
            <person name="Motooka D."/>
            <person name="Nabeya D."/>
            <person name="Jung N."/>
            <person name="Uechi K."/>
            <person name="Horii T."/>
            <person name="Iida T."/>
            <person name="Fujita J."/>
            <person name="Nakamura S."/>
        </authorList>
    </citation>
    <scope>NUCLEOTIDE SEQUENCE [LARGE SCALE GENOMIC DNA]</scope>
    <source>
        <strain evidence="6 7">JCM 18439</strain>
    </source>
</reference>
<protein>
    <submittedName>
        <fullName evidence="6">Uncharacterized protein</fullName>
    </submittedName>
</protein>
<evidence type="ECO:0000256" key="5">
    <source>
        <dbReference type="ARBA" id="ARBA00023288"/>
    </source>
</evidence>
<keyword evidence="2" id="KW-0732">Signal</keyword>
<dbReference type="Proteomes" id="UP000466431">
    <property type="component" value="Chromosome"/>
</dbReference>
<organism evidence="6 7">
    <name type="scientific">Mycolicibacterium celeriflavum</name>
    <name type="common">Mycobacterium celeriflavum</name>
    <dbReference type="NCBI Taxonomy" id="1249101"/>
    <lineage>
        <taxon>Bacteria</taxon>
        <taxon>Bacillati</taxon>
        <taxon>Actinomycetota</taxon>
        <taxon>Actinomycetes</taxon>
        <taxon>Mycobacteriales</taxon>
        <taxon>Mycobacteriaceae</taxon>
        <taxon>Mycolicibacterium</taxon>
    </lineage>
</organism>
<evidence type="ECO:0000256" key="1">
    <source>
        <dbReference type="ARBA" id="ARBA00022475"/>
    </source>
</evidence>
<name>A0A1X0BUG8_MYCCF</name>